<keyword evidence="9" id="KW-1133">Transmembrane helix</keyword>
<dbReference type="EnsemblMetazoa" id="XM_022813018">
    <property type="protein sequence ID" value="XP_022668753"/>
    <property type="gene ID" value="LOC111253523"/>
</dbReference>
<dbReference type="RefSeq" id="XP_022668753.1">
    <property type="nucleotide sequence ID" value="XM_022813018.1"/>
</dbReference>
<keyword evidence="5 13" id="KW-0489">Methyltransferase</keyword>
<keyword evidence="14" id="KW-0732">Signal</keyword>
<evidence type="ECO:0000256" key="1">
    <source>
        <dbReference type="ARBA" id="ARBA00001450"/>
    </source>
</evidence>
<evidence type="ECO:0000256" key="5">
    <source>
        <dbReference type="ARBA" id="ARBA00022603"/>
    </source>
</evidence>
<comment type="subcellular location">
    <subcellularLocation>
        <location evidence="13">Endoplasmic reticulum membrane</location>
        <topology evidence="13">Multi-pass membrane protein</topology>
    </subcellularLocation>
    <subcellularLocation>
        <location evidence="2">Membrane</location>
        <topology evidence="2">Multi-pass membrane protein</topology>
    </subcellularLocation>
</comment>
<evidence type="ECO:0000256" key="13">
    <source>
        <dbReference type="RuleBase" id="RU362022"/>
    </source>
</evidence>
<dbReference type="Proteomes" id="UP000594260">
    <property type="component" value="Unplaced"/>
</dbReference>
<sequence length="309" mass="34660">MAPACPLWLFGVLSGAGLCEQGRVAVRFFALGLSVALEGLAQLAGDTATRVLAEKWPYFAVGHIVAVHSALFINDCLRRSRQGYSTNYSVQWRAAMLGSACGASILTACLGSRSLLSFALYGITLSMFHFTEYLSIAYINPRNLNLDSFLLNHSKEYHIAMVASWFEYFVELYFYPDLKSLGIVACSGLVLCAMGEALRKCAMLTAGSNFHHLVRVKREENHQLVTSGVYSICRHPSYAGWFLWSVGTQLLLANPFCLIAYTMFTWMFFRERVEEEEITLLEFFGEEYAAYQKRVATGLPFIKGFKMEL</sequence>
<dbReference type="PANTHER" id="PTHR12714">
    <property type="entry name" value="PROTEIN-S ISOPRENYLCYSTEINE O-METHYLTRANSFERASE"/>
    <property type="match status" value="1"/>
</dbReference>
<dbReference type="InterPro" id="IPR007269">
    <property type="entry name" value="ICMT_MeTrfase"/>
</dbReference>
<dbReference type="GO" id="GO:0004671">
    <property type="term" value="F:protein C-terminal S-isoprenylcysteine carboxyl O-methyltransferase activity"/>
    <property type="evidence" value="ECO:0007669"/>
    <property type="project" value="UniProtKB-EC"/>
</dbReference>
<keyword evidence="7 13" id="KW-0949">S-adenosyl-L-methionine</keyword>
<evidence type="ECO:0000256" key="12">
    <source>
        <dbReference type="ARBA" id="ARBA00023656"/>
    </source>
</evidence>
<comment type="function">
    <text evidence="11">Catalyzes the post-translational methylation of isoprenylated C-terminal cysteine residues.</text>
</comment>
<evidence type="ECO:0000313" key="15">
    <source>
        <dbReference type="EnsemblMetazoa" id="XP_022668752"/>
    </source>
</evidence>
<dbReference type="AlphaFoldDB" id="A0A7M7KLP9"/>
<dbReference type="InterPro" id="IPR025770">
    <property type="entry name" value="PPMT_MeTrfase"/>
</dbReference>
<dbReference type="Pfam" id="PF04140">
    <property type="entry name" value="ICMT"/>
    <property type="match status" value="1"/>
</dbReference>
<evidence type="ECO:0000256" key="8">
    <source>
        <dbReference type="ARBA" id="ARBA00022692"/>
    </source>
</evidence>
<evidence type="ECO:0000256" key="6">
    <source>
        <dbReference type="ARBA" id="ARBA00022679"/>
    </source>
</evidence>
<keyword evidence="10" id="KW-0472">Membrane</keyword>
<evidence type="ECO:0000256" key="2">
    <source>
        <dbReference type="ARBA" id="ARBA00004141"/>
    </source>
</evidence>
<evidence type="ECO:0000256" key="14">
    <source>
        <dbReference type="SAM" id="SignalP"/>
    </source>
</evidence>
<evidence type="ECO:0000256" key="10">
    <source>
        <dbReference type="ARBA" id="ARBA00023136"/>
    </source>
</evidence>
<dbReference type="EC" id="2.1.1.100" evidence="4 13"/>
<dbReference type="GO" id="GO:0005789">
    <property type="term" value="C:endoplasmic reticulum membrane"/>
    <property type="evidence" value="ECO:0007669"/>
    <property type="project" value="UniProtKB-SubCell"/>
</dbReference>
<feature type="signal peptide" evidence="14">
    <location>
        <begin position="1"/>
        <end position="19"/>
    </location>
</feature>
<evidence type="ECO:0000256" key="11">
    <source>
        <dbReference type="ARBA" id="ARBA00023572"/>
    </source>
</evidence>
<keyword evidence="16" id="KW-1185">Reference proteome</keyword>
<name>A0A7M7KLP9_VARDE</name>
<dbReference type="GeneID" id="111253523"/>
<comment type="catalytic activity">
    <reaction evidence="1 13">
        <text>[protein]-C-terminal S-[(2E,6E)-farnesyl]-L-cysteine + S-adenosyl-L-methionine = [protein]-C-terminal S-[(2E,6E)-farnesyl]-L-cysteine methyl ester + S-adenosyl-L-homocysteine</text>
        <dbReference type="Rhea" id="RHEA:21672"/>
        <dbReference type="Rhea" id="RHEA-COMP:12125"/>
        <dbReference type="Rhea" id="RHEA-COMP:12126"/>
        <dbReference type="ChEBI" id="CHEBI:57856"/>
        <dbReference type="ChEBI" id="CHEBI:59789"/>
        <dbReference type="ChEBI" id="CHEBI:90510"/>
        <dbReference type="ChEBI" id="CHEBI:90511"/>
        <dbReference type="EC" id="2.1.1.100"/>
    </reaction>
</comment>
<dbReference type="PANTHER" id="PTHR12714:SF9">
    <property type="entry name" value="PROTEIN-S-ISOPRENYLCYSTEINE O-METHYLTRANSFERASE"/>
    <property type="match status" value="1"/>
</dbReference>
<evidence type="ECO:0000256" key="3">
    <source>
        <dbReference type="ARBA" id="ARBA00009140"/>
    </source>
</evidence>
<evidence type="ECO:0000313" key="16">
    <source>
        <dbReference type="Proteomes" id="UP000594260"/>
    </source>
</evidence>
<evidence type="ECO:0000256" key="4">
    <source>
        <dbReference type="ARBA" id="ARBA00012151"/>
    </source>
</evidence>
<reference evidence="15" key="1">
    <citation type="submission" date="2021-01" db="UniProtKB">
        <authorList>
            <consortium name="EnsemblMetazoa"/>
        </authorList>
    </citation>
    <scope>IDENTIFICATION</scope>
</reference>
<dbReference type="GO" id="GO:0032259">
    <property type="term" value="P:methylation"/>
    <property type="evidence" value="ECO:0007669"/>
    <property type="project" value="UniProtKB-KW"/>
</dbReference>
<dbReference type="PROSITE" id="PS51564">
    <property type="entry name" value="SAM_ICMT"/>
    <property type="match status" value="1"/>
</dbReference>
<accession>A0A7M7KLP9</accession>
<dbReference type="RefSeq" id="XP_022668752.1">
    <property type="nucleotide sequence ID" value="XM_022813017.1"/>
</dbReference>
<organism evidence="15 16">
    <name type="scientific">Varroa destructor</name>
    <name type="common">Honeybee mite</name>
    <dbReference type="NCBI Taxonomy" id="109461"/>
    <lineage>
        <taxon>Eukaryota</taxon>
        <taxon>Metazoa</taxon>
        <taxon>Ecdysozoa</taxon>
        <taxon>Arthropoda</taxon>
        <taxon>Chelicerata</taxon>
        <taxon>Arachnida</taxon>
        <taxon>Acari</taxon>
        <taxon>Parasitiformes</taxon>
        <taxon>Mesostigmata</taxon>
        <taxon>Gamasina</taxon>
        <taxon>Dermanyssoidea</taxon>
        <taxon>Varroidae</taxon>
        <taxon>Varroa</taxon>
    </lineage>
</organism>
<dbReference type="Gene3D" id="1.20.120.1630">
    <property type="match status" value="1"/>
</dbReference>
<protein>
    <recommendedName>
        <fullName evidence="12 13">Protein-S-isoprenylcysteine O-methyltransferase</fullName>
        <ecNumber evidence="4 13">2.1.1.100</ecNumber>
    </recommendedName>
</protein>
<keyword evidence="13" id="KW-0256">Endoplasmic reticulum</keyword>
<dbReference type="EnsemblMetazoa" id="XM_022813017">
    <property type="protein sequence ID" value="XP_022668752"/>
    <property type="gene ID" value="LOC111253523"/>
</dbReference>
<feature type="chain" id="PRO_5033597075" description="Protein-S-isoprenylcysteine O-methyltransferase" evidence="14">
    <location>
        <begin position="20"/>
        <end position="309"/>
    </location>
</feature>
<evidence type="ECO:0000256" key="7">
    <source>
        <dbReference type="ARBA" id="ARBA00022691"/>
    </source>
</evidence>
<comment type="similarity">
    <text evidence="3 13">Belongs to the class VI-like SAM-binding methyltransferase superfamily. Isoprenylcysteine carboxyl methyltransferase family.</text>
</comment>
<evidence type="ECO:0000256" key="9">
    <source>
        <dbReference type="ARBA" id="ARBA00022989"/>
    </source>
</evidence>
<proteinExistence type="inferred from homology"/>
<keyword evidence="6" id="KW-0808">Transferase</keyword>
<keyword evidence="8" id="KW-0812">Transmembrane</keyword>